<dbReference type="Proteomes" id="UP000315759">
    <property type="component" value="Unassembled WGS sequence"/>
</dbReference>
<sequence length="153" mass="16311">MVPVPAVVEAIAGWDDDPAIAARLHVLAHRNAVEYVHLAIADLDRGRLRVTSDAGVDYAVALPRGTGLADGAVLVLDDDRAVVVRAGAARTLTLRAVDAAAALRLGFLAGHLHWKVDQLDDRLLVHLQGPEAEYTARIAELLTSGRVERCDDG</sequence>
<dbReference type="SUPFAM" id="SSF69287">
    <property type="entry name" value="Urease metallochaperone UreE, N-terminal domain"/>
    <property type="match status" value="1"/>
</dbReference>
<dbReference type="EMBL" id="VIFX01000007">
    <property type="protein sequence ID" value="TQR87341.1"/>
    <property type="molecule type" value="Genomic_DNA"/>
</dbReference>
<evidence type="ECO:0000313" key="3">
    <source>
        <dbReference type="Proteomes" id="UP000315759"/>
    </source>
</evidence>
<comment type="caution">
    <text evidence="2">The sequence shown here is derived from an EMBL/GenBank/DDBJ whole genome shotgun (WGS) entry which is preliminary data.</text>
</comment>
<dbReference type="InterPro" id="IPR004029">
    <property type="entry name" value="UreE_N"/>
</dbReference>
<proteinExistence type="predicted"/>
<gene>
    <name evidence="2" type="ORF">D8S82_07810</name>
</gene>
<evidence type="ECO:0000313" key="2">
    <source>
        <dbReference type="EMBL" id="TQR87341.1"/>
    </source>
</evidence>
<dbReference type="InterPro" id="IPR036118">
    <property type="entry name" value="UreE_N_sf"/>
</dbReference>
<protein>
    <submittedName>
        <fullName evidence="2">Urease accessory protein UreE</fullName>
    </submittedName>
</protein>
<accession>A0A544W529</accession>
<reference evidence="2 3" key="1">
    <citation type="submission" date="2018-10" db="EMBL/GenBank/DDBJ databases">
        <title>Draft genome of Mycobacterium hodleri strain B.</title>
        <authorList>
            <person name="Amande T.J."/>
            <person name="Mcgenity T.J."/>
        </authorList>
    </citation>
    <scope>NUCLEOTIDE SEQUENCE [LARGE SCALE GENOMIC DNA]</scope>
    <source>
        <strain evidence="2 3">B</strain>
    </source>
</reference>
<dbReference type="AlphaFoldDB" id="A0A544W529"/>
<dbReference type="Pfam" id="PF02814">
    <property type="entry name" value="UreE_N"/>
    <property type="match status" value="1"/>
</dbReference>
<evidence type="ECO:0000259" key="1">
    <source>
        <dbReference type="SMART" id="SM00988"/>
    </source>
</evidence>
<organism evidence="2 3">
    <name type="scientific">Mycolicibacterium hodleri</name>
    <dbReference type="NCBI Taxonomy" id="49897"/>
    <lineage>
        <taxon>Bacteria</taxon>
        <taxon>Bacillati</taxon>
        <taxon>Actinomycetota</taxon>
        <taxon>Actinomycetes</taxon>
        <taxon>Mycobacteriales</taxon>
        <taxon>Mycobacteriaceae</taxon>
        <taxon>Mycolicibacterium</taxon>
    </lineage>
</organism>
<dbReference type="SMART" id="SM00988">
    <property type="entry name" value="UreE_N"/>
    <property type="match status" value="1"/>
</dbReference>
<feature type="domain" description="UreE urease accessory N-terminal" evidence="1">
    <location>
        <begin position="20"/>
        <end position="82"/>
    </location>
</feature>
<keyword evidence="3" id="KW-1185">Reference proteome</keyword>
<dbReference type="Gene3D" id="2.60.260.20">
    <property type="entry name" value="Urease metallochaperone UreE, N-terminal domain"/>
    <property type="match status" value="1"/>
</dbReference>
<name>A0A544W529_9MYCO</name>